<dbReference type="Proteomes" id="UP000019226">
    <property type="component" value="Chromosome"/>
</dbReference>
<dbReference type="RefSeq" id="WP_025386920.1">
    <property type="nucleotide sequence ID" value="NZ_CP004350.1"/>
</dbReference>
<accession>A0ABM5PLP2</accession>
<evidence type="ECO:0000313" key="3">
    <source>
        <dbReference type="EMBL" id="AHI18841.1"/>
    </source>
</evidence>
<keyword evidence="1" id="KW-0472">Membrane</keyword>
<dbReference type="EMBL" id="CP004350">
    <property type="protein sequence ID" value="AHI18841.1"/>
    <property type="molecule type" value="Genomic_DNA"/>
</dbReference>
<feature type="transmembrane region" description="Helical" evidence="1">
    <location>
        <begin position="146"/>
        <end position="169"/>
    </location>
</feature>
<keyword evidence="1" id="KW-0812">Transmembrane</keyword>
<keyword evidence="1" id="KW-1133">Transmembrane helix</keyword>
<evidence type="ECO:0000313" key="4">
    <source>
        <dbReference type="Proteomes" id="UP000019226"/>
    </source>
</evidence>
<dbReference type="GeneID" id="82876460"/>
<dbReference type="EMBL" id="CP004350">
    <property type="protein sequence ID" value="AHI18825.1"/>
    <property type="molecule type" value="Genomic_DNA"/>
</dbReference>
<keyword evidence="4" id="KW-1185">Reference proteome</keyword>
<gene>
    <name evidence="2" type="ORF">CCASEI_01200</name>
    <name evidence="3" type="ORF">CCASEI_01280</name>
</gene>
<sequence>MSNYNLYESLNLDSSASSNEIVSVLDTRIQEGNLDNLGGIEEVKLAKQILGDFEKRAKYDARLADPTAPEITVDTIRDLAALGAGASNAANANAQHQDAQRARGFNSQISPERVAAVKDTFNSAAAGASERARDVQAEYKKSSRTAIIITAVAAFVVGGLIVGLVSSMFGGSSVASGGGDYKGAEKFANSFLELRQPEETREWIIENADAADRSSMLSRLGIGEGSSYAGMDGYFGHNEMTAGKPIALTEFIRSAHDSVDSYAEEYGDSDSSGDNSPEILSEVSLGYLFGDESTELDPENEYFIVPIIGDSDYHEGTLSVVKNGNDWVLEAFSLG</sequence>
<name>A0ABM5PLP2_9CORY</name>
<protein>
    <recommendedName>
        <fullName evidence="5">J domain-containing protein</fullName>
    </recommendedName>
</protein>
<proteinExistence type="predicted"/>
<organism evidence="2 4">
    <name type="scientific">Corynebacterium casei LMG S-19264</name>
    <dbReference type="NCBI Taxonomy" id="1285583"/>
    <lineage>
        <taxon>Bacteria</taxon>
        <taxon>Bacillati</taxon>
        <taxon>Actinomycetota</taxon>
        <taxon>Actinomycetes</taxon>
        <taxon>Mycobacteriales</taxon>
        <taxon>Corynebacteriaceae</taxon>
        <taxon>Corynebacterium</taxon>
    </lineage>
</organism>
<evidence type="ECO:0008006" key="5">
    <source>
        <dbReference type="Google" id="ProtNLM"/>
    </source>
</evidence>
<reference evidence="2" key="2">
    <citation type="journal article" date="2014" name="Int. J. Syst. Evol. Microbiol.">
        <title>Complete genome sequence of Corynebacterium casei LMG S-19264T (=DSM 44701T), isolated from a smear-ripened cheese.</title>
        <authorList>
            <consortium name="US DOE Joint Genome Institute (JGI-PGF)"/>
            <person name="Walter F."/>
            <person name="Albersmeier A."/>
            <person name="Kalinowski J."/>
            <person name="Ruckert C."/>
        </authorList>
    </citation>
    <scope>NUCLEOTIDE SEQUENCE</scope>
    <source>
        <strain evidence="2">LMG S-19264</strain>
    </source>
</reference>
<evidence type="ECO:0000256" key="1">
    <source>
        <dbReference type="SAM" id="Phobius"/>
    </source>
</evidence>
<evidence type="ECO:0000313" key="2">
    <source>
        <dbReference type="EMBL" id="AHI18825.1"/>
    </source>
</evidence>
<reference evidence="4" key="1">
    <citation type="submission" date="2013-02" db="EMBL/GenBank/DDBJ databases">
        <title>The complete genome sequence of Corynebacterium casei LMG S-19264 (=DSM 44701).</title>
        <authorList>
            <person name="Ruckert C."/>
            <person name="Albersmeier A."/>
            <person name="Kalinowski J."/>
        </authorList>
    </citation>
    <scope>NUCLEOTIDE SEQUENCE [LARGE SCALE GENOMIC DNA]</scope>
    <source>
        <strain evidence="4">LMG S-19264</strain>
    </source>
</reference>